<evidence type="ECO:0000313" key="3">
    <source>
        <dbReference type="Proteomes" id="UP001152622"/>
    </source>
</evidence>
<dbReference type="AlphaFoldDB" id="A0A9Q1IL57"/>
<proteinExistence type="predicted"/>
<feature type="region of interest" description="Disordered" evidence="1">
    <location>
        <begin position="51"/>
        <end position="78"/>
    </location>
</feature>
<evidence type="ECO:0000256" key="1">
    <source>
        <dbReference type="SAM" id="MobiDB-lite"/>
    </source>
</evidence>
<reference evidence="2" key="1">
    <citation type="journal article" date="2023" name="Science">
        <title>Genome structures resolve the early diversification of teleost fishes.</title>
        <authorList>
            <person name="Parey E."/>
            <person name="Louis A."/>
            <person name="Montfort J."/>
            <person name="Bouchez O."/>
            <person name="Roques C."/>
            <person name="Iampietro C."/>
            <person name="Lluch J."/>
            <person name="Castinel A."/>
            <person name="Donnadieu C."/>
            <person name="Desvignes T."/>
            <person name="Floi Bucao C."/>
            <person name="Jouanno E."/>
            <person name="Wen M."/>
            <person name="Mejri S."/>
            <person name="Dirks R."/>
            <person name="Jansen H."/>
            <person name="Henkel C."/>
            <person name="Chen W.J."/>
            <person name="Zahm M."/>
            <person name="Cabau C."/>
            <person name="Klopp C."/>
            <person name="Thompson A.W."/>
            <person name="Robinson-Rechavi M."/>
            <person name="Braasch I."/>
            <person name="Lecointre G."/>
            <person name="Bobe J."/>
            <person name="Postlethwait J.H."/>
            <person name="Berthelot C."/>
            <person name="Roest Crollius H."/>
            <person name="Guiguen Y."/>
        </authorList>
    </citation>
    <scope>NUCLEOTIDE SEQUENCE</scope>
    <source>
        <strain evidence="2">WJC10195</strain>
    </source>
</reference>
<comment type="caution">
    <text evidence="2">The sequence shown here is derived from an EMBL/GenBank/DDBJ whole genome shotgun (WGS) entry which is preliminary data.</text>
</comment>
<dbReference type="Proteomes" id="UP001152622">
    <property type="component" value="Chromosome 12"/>
</dbReference>
<evidence type="ECO:0000313" key="2">
    <source>
        <dbReference type="EMBL" id="KAJ8345910.1"/>
    </source>
</evidence>
<keyword evidence="3" id="KW-1185">Reference proteome</keyword>
<dbReference type="EMBL" id="JAINUF010000012">
    <property type="protein sequence ID" value="KAJ8345910.1"/>
    <property type="molecule type" value="Genomic_DNA"/>
</dbReference>
<sequence>MVRGHRVDWARTCTKKPLLNPQLPAESHLTDQLAVDVTETLLPAPRRECELASDKDTGISSPPSDPLRDPAAFTVETL</sequence>
<protein>
    <submittedName>
        <fullName evidence="2">Uncharacterized protein</fullName>
    </submittedName>
</protein>
<name>A0A9Q1IL57_SYNKA</name>
<gene>
    <name evidence="2" type="ORF">SKAU_G00301030</name>
</gene>
<accession>A0A9Q1IL57</accession>
<organism evidence="2 3">
    <name type="scientific">Synaphobranchus kaupii</name>
    <name type="common">Kaup's arrowtooth eel</name>
    <dbReference type="NCBI Taxonomy" id="118154"/>
    <lineage>
        <taxon>Eukaryota</taxon>
        <taxon>Metazoa</taxon>
        <taxon>Chordata</taxon>
        <taxon>Craniata</taxon>
        <taxon>Vertebrata</taxon>
        <taxon>Euteleostomi</taxon>
        <taxon>Actinopterygii</taxon>
        <taxon>Neopterygii</taxon>
        <taxon>Teleostei</taxon>
        <taxon>Anguilliformes</taxon>
        <taxon>Synaphobranchidae</taxon>
        <taxon>Synaphobranchus</taxon>
    </lineage>
</organism>